<feature type="disulfide bond" evidence="1">
    <location>
        <begin position="173"/>
        <end position="207"/>
    </location>
</feature>
<evidence type="ECO:0000256" key="1">
    <source>
        <dbReference type="PROSITE-ProRule" id="PRU01005"/>
    </source>
</evidence>
<feature type="signal peptide" evidence="2">
    <location>
        <begin position="1"/>
        <end position="25"/>
    </location>
</feature>
<name>A0A0N5AMB4_9BILA</name>
<dbReference type="Proteomes" id="UP000046393">
    <property type="component" value="Unplaced"/>
</dbReference>
<evidence type="ECO:0000256" key="2">
    <source>
        <dbReference type="SAM" id="SignalP"/>
    </source>
</evidence>
<dbReference type="PANTHER" id="PTHR21724">
    <property type="entry name" value="SHKT DOMAIN-CONTAINING PROTEIN"/>
    <property type="match status" value="1"/>
</dbReference>
<dbReference type="InterPro" id="IPR003582">
    <property type="entry name" value="ShKT_dom"/>
</dbReference>
<proteinExistence type="predicted"/>
<reference evidence="5" key="1">
    <citation type="submission" date="2017-02" db="UniProtKB">
        <authorList>
            <consortium name="WormBaseParasite"/>
        </authorList>
    </citation>
    <scope>IDENTIFICATION</scope>
</reference>
<keyword evidence="4" id="KW-1185">Reference proteome</keyword>
<accession>A0A0N5AMB4</accession>
<evidence type="ECO:0000313" key="5">
    <source>
        <dbReference type="WBParaSite" id="SMUV_0000571701-mRNA-1"/>
    </source>
</evidence>
<organism evidence="4 5">
    <name type="scientific">Syphacia muris</name>
    <dbReference type="NCBI Taxonomy" id="451379"/>
    <lineage>
        <taxon>Eukaryota</taxon>
        <taxon>Metazoa</taxon>
        <taxon>Ecdysozoa</taxon>
        <taxon>Nematoda</taxon>
        <taxon>Chromadorea</taxon>
        <taxon>Rhabditida</taxon>
        <taxon>Spirurina</taxon>
        <taxon>Oxyuridomorpha</taxon>
        <taxon>Oxyuroidea</taxon>
        <taxon>Oxyuridae</taxon>
        <taxon>Syphacia</taxon>
    </lineage>
</organism>
<protein>
    <submittedName>
        <fullName evidence="5">ShKT domain-containing protein</fullName>
    </submittedName>
</protein>
<dbReference type="WBParaSite" id="SMUV_0000571701-mRNA-1">
    <property type="protein sequence ID" value="SMUV_0000571701-mRNA-1"/>
    <property type="gene ID" value="SMUV_0000571701"/>
</dbReference>
<keyword evidence="1" id="KW-1015">Disulfide bond</keyword>
<feature type="domain" description="ShKT" evidence="3">
    <location>
        <begin position="173"/>
        <end position="207"/>
    </location>
</feature>
<evidence type="ECO:0000313" key="4">
    <source>
        <dbReference type="Proteomes" id="UP000046393"/>
    </source>
</evidence>
<evidence type="ECO:0000259" key="3">
    <source>
        <dbReference type="PROSITE" id="PS51670"/>
    </source>
</evidence>
<dbReference type="Gene3D" id="1.10.10.1870">
    <property type="entry name" value="ShTK domain-like"/>
    <property type="match status" value="1"/>
</dbReference>
<keyword evidence="2" id="KW-0732">Signal</keyword>
<dbReference type="Pfam" id="PF01549">
    <property type="entry name" value="ShK"/>
    <property type="match status" value="2"/>
</dbReference>
<sequence>MRHCLPVAVLFTLLLFDSLFKESFSSEFCKPEKPPETCQDKIPSCSNALGSINNCNNSEYANIFPLCPRFCKQCCNLPQYQCADDPAPCMKCKDLVDPNTHQCSTKLPVYQHVALKYCPMTCGMCNGDPVCADRDEEKCREIKESGYCEDPEFQDAAIQDCPVSCSACDELKCEDKSKGCSAFVSLCKDPSREEFLKKNCKKTCNFCQPLQLECKDAKTM</sequence>
<dbReference type="PROSITE" id="PS51670">
    <property type="entry name" value="SHKT"/>
    <property type="match status" value="1"/>
</dbReference>
<dbReference type="PANTHER" id="PTHR21724:SF109">
    <property type="entry name" value="SHKT DOMAIN-CONTAINING PROTEIN"/>
    <property type="match status" value="1"/>
</dbReference>
<dbReference type="SMART" id="SM00254">
    <property type="entry name" value="ShKT"/>
    <property type="match status" value="4"/>
</dbReference>
<comment type="caution">
    <text evidence="1">Lacks conserved residue(s) required for the propagation of feature annotation.</text>
</comment>
<dbReference type="Gene3D" id="1.10.10.1940">
    <property type="match status" value="1"/>
</dbReference>
<feature type="chain" id="PRO_5005893389" evidence="2">
    <location>
        <begin position="26"/>
        <end position="220"/>
    </location>
</feature>
<dbReference type="AlphaFoldDB" id="A0A0N5AMB4"/>